<feature type="region of interest" description="Disordered" evidence="14">
    <location>
        <begin position="366"/>
        <end position="612"/>
    </location>
</feature>
<dbReference type="EMBL" id="KL142367">
    <property type="protein sequence ID" value="KDR85446.1"/>
    <property type="molecule type" value="Genomic_DNA"/>
</dbReference>
<organism evidence="15 16">
    <name type="scientific">Galerina marginata (strain CBS 339.88)</name>
    <dbReference type="NCBI Taxonomy" id="685588"/>
    <lineage>
        <taxon>Eukaryota</taxon>
        <taxon>Fungi</taxon>
        <taxon>Dikarya</taxon>
        <taxon>Basidiomycota</taxon>
        <taxon>Agaricomycotina</taxon>
        <taxon>Agaricomycetes</taxon>
        <taxon>Agaricomycetidae</taxon>
        <taxon>Agaricales</taxon>
        <taxon>Agaricineae</taxon>
        <taxon>Strophariaceae</taxon>
        <taxon>Galerina</taxon>
    </lineage>
</organism>
<dbReference type="GO" id="GO:0046872">
    <property type="term" value="F:metal ion binding"/>
    <property type="evidence" value="ECO:0007669"/>
    <property type="project" value="UniProtKB-KW"/>
</dbReference>
<dbReference type="AlphaFoldDB" id="A0A067TQM1"/>
<feature type="compositionally biased region" description="Low complexity" evidence="14">
    <location>
        <begin position="852"/>
        <end position="862"/>
    </location>
</feature>
<evidence type="ECO:0000256" key="8">
    <source>
        <dbReference type="ARBA" id="ARBA00023211"/>
    </source>
</evidence>
<evidence type="ECO:0000256" key="11">
    <source>
        <dbReference type="ARBA" id="ARBA00050886"/>
    </source>
</evidence>
<dbReference type="InterPro" id="IPR029044">
    <property type="entry name" value="Nucleotide-diphossugar_trans"/>
</dbReference>
<dbReference type="GO" id="GO:0008466">
    <property type="term" value="F:glycogenin glucosyltransferase activity"/>
    <property type="evidence" value="ECO:0007669"/>
    <property type="project" value="UniProtKB-EC"/>
</dbReference>
<evidence type="ECO:0000256" key="3">
    <source>
        <dbReference type="ARBA" id="ARBA00022490"/>
    </source>
</evidence>
<dbReference type="Gene3D" id="3.90.550.10">
    <property type="entry name" value="Spore Coat Polysaccharide Biosynthesis Protein SpsA, Chain A"/>
    <property type="match status" value="1"/>
</dbReference>
<evidence type="ECO:0000256" key="10">
    <source>
        <dbReference type="ARBA" id="ARBA00038934"/>
    </source>
</evidence>
<accession>A0A067TQM1</accession>
<keyword evidence="16" id="KW-1185">Reference proteome</keyword>
<keyword evidence="3" id="KW-0963">Cytoplasm</keyword>
<name>A0A067TQM1_GALM3</name>
<comment type="catalytic activity">
    <reaction evidence="12">
        <text>L-tyrosyl-[glycogenin] + UDP-alpha-D-glucose = alpha-D-glucosyl-L-tyrosyl-[glycogenin] + UDP + H(+)</text>
        <dbReference type="Rhea" id="RHEA:23360"/>
        <dbReference type="Rhea" id="RHEA-COMP:14604"/>
        <dbReference type="Rhea" id="RHEA-COMP:14605"/>
        <dbReference type="ChEBI" id="CHEBI:15378"/>
        <dbReference type="ChEBI" id="CHEBI:46858"/>
        <dbReference type="ChEBI" id="CHEBI:58223"/>
        <dbReference type="ChEBI" id="CHEBI:58885"/>
        <dbReference type="ChEBI" id="CHEBI:140573"/>
        <dbReference type="EC" id="2.4.1.186"/>
    </reaction>
</comment>
<dbReference type="PANTHER" id="PTHR11183">
    <property type="entry name" value="GLYCOGENIN SUBFAMILY MEMBER"/>
    <property type="match status" value="1"/>
</dbReference>
<feature type="compositionally biased region" description="Pro residues" evidence="14">
    <location>
        <begin position="747"/>
        <end position="757"/>
    </location>
</feature>
<keyword evidence="7" id="KW-0325">Glycoprotein</keyword>
<dbReference type="GO" id="GO:0005737">
    <property type="term" value="C:cytoplasm"/>
    <property type="evidence" value="ECO:0007669"/>
    <property type="project" value="UniProtKB-SubCell"/>
</dbReference>
<feature type="compositionally biased region" description="Basic and acidic residues" evidence="14">
    <location>
        <begin position="424"/>
        <end position="448"/>
    </location>
</feature>
<evidence type="ECO:0000313" key="15">
    <source>
        <dbReference type="EMBL" id="KDR85446.1"/>
    </source>
</evidence>
<keyword evidence="4" id="KW-0808">Transferase</keyword>
<comment type="catalytic activity">
    <reaction evidence="11">
        <text>[1,4-alpha-D-glucosyl](n)-L-tyrosyl-[glycogenin] + UDP-alpha-D-glucose = [1,4-alpha-D-glucosyl](n+1)-L-tyrosyl-[glycogenin] + UDP + H(+)</text>
        <dbReference type="Rhea" id="RHEA:56560"/>
        <dbReference type="Rhea" id="RHEA-COMP:14606"/>
        <dbReference type="Rhea" id="RHEA-COMP:14607"/>
        <dbReference type="ChEBI" id="CHEBI:15378"/>
        <dbReference type="ChEBI" id="CHEBI:58223"/>
        <dbReference type="ChEBI" id="CHEBI:58885"/>
        <dbReference type="ChEBI" id="CHEBI:140574"/>
        <dbReference type="EC" id="2.4.1.186"/>
    </reaction>
</comment>
<comment type="similarity">
    <text evidence="9">Belongs to the glycosyltransferase 8 family. Glycogenin subfamily.</text>
</comment>
<evidence type="ECO:0000256" key="12">
    <source>
        <dbReference type="ARBA" id="ARBA00052293"/>
    </source>
</evidence>
<feature type="compositionally biased region" description="Basic residues" evidence="14">
    <location>
        <begin position="764"/>
        <end position="776"/>
    </location>
</feature>
<dbReference type="STRING" id="685588.A0A067TQM1"/>
<dbReference type="FunFam" id="3.90.550.10:FF:000092">
    <property type="entry name" value="Glycogenin 2"/>
    <property type="match status" value="1"/>
</dbReference>
<dbReference type="InterPro" id="IPR002495">
    <property type="entry name" value="Glyco_trans_8"/>
</dbReference>
<feature type="compositionally biased region" description="Polar residues" evidence="14">
    <location>
        <begin position="869"/>
        <end position="878"/>
    </location>
</feature>
<evidence type="ECO:0000313" key="16">
    <source>
        <dbReference type="Proteomes" id="UP000027222"/>
    </source>
</evidence>
<evidence type="ECO:0000256" key="6">
    <source>
        <dbReference type="ARBA" id="ARBA00023056"/>
    </source>
</evidence>
<evidence type="ECO:0000256" key="2">
    <source>
        <dbReference type="ARBA" id="ARBA00004496"/>
    </source>
</evidence>
<proteinExistence type="inferred from homology"/>
<dbReference type="OrthoDB" id="2014201at2759"/>
<feature type="compositionally biased region" description="Polar residues" evidence="14">
    <location>
        <begin position="801"/>
        <end position="822"/>
    </location>
</feature>
<gene>
    <name evidence="15" type="ORF">GALMADRAFT_54016</name>
</gene>
<evidence type="ECO:0000256" key="14">
    <source>
        <dbReference type="SAM" id="MobiDB-lite"/>
    </source>
</evidence>
<feature type="compositionally biased region" description="Basic and acidic residues" evidence="14">
    <location>
        <begin position="664"/>
        <end position="676"/>
    </location>
</feature>
<evidence type="ECO:0000256" key="4">
    <source>
        <dbReference type="ARBA" id="ARBA00022679"/>
    </source>
</evidence>
<feature type="compositionally biased region" description="Acidic residues" evidence="14">
    <location>
        <begin position="677"/>
        <end position="690"/>
    </location>
</feature>
<dbReference type="Proteomes" id="UP000027222">
    <property type="component" value="Unassembled WGS sequence"/>
</dbReference>
<dbReference type="EC" id="2.4.1.186" evidence="10"/>
<dbReference type="SUPFAM" id="SSF53448">
    <property type="entry name" value="Nucleotide-diphospho-sugar transferases"/>
    <property type="match status" value="1"/>
</dbReference>
<dbReference type="InterPro" id="IPR050587">
    <property type="entry name" value="GNT1/Glycosyltrans_8"/>
</dbReference>
<dbReference type="HOGENOM" id="CLU_003372_0_0_1"/>
<keyword evidence="5" id="KW-0479">Metal-binding</keyword>
<keyword evidence="6" id="KW-0320">Glycogen biosynthesis</keyword>
<feature type="compositionally biased region" description="Basic and acidic residues" evidence="14">
    <location>
        <begin position="333"/>
        <end position="345"/>
    </location>
</feature>
<keyword evidence="8" id="KW-0464">Manganese</keyword>
<feature type="compositionally biased region" description="Low complexity" evidence="14">
    <location>
        <begin position="578"/>
        <end position="593"/>
    </location>
</feature>
<feature type="region of interest" description="Disordered" evidence="14">
    <location>
        <begin position="333"/>
        <end position="354"/>
    </location>
</feature>
<evidence type="ECO:0000256" key="9">
    <source>
        <dbReference type="ARBA" id="ARBA00038162"/>
    </source>
</evidence>
<feature type="region of interest" description="Disordered" evidence="14">
    <location>
        <begin position="635"/>
        <end position="899"/>
    </location>
</feature>
<feature type="compositionally biased region" description="Basic and acidic residues" evidence="14">
    <location>
        <begin position="406"/>
        <end position="415"/>
    </location>
</feature>
<comment type="function">
    <text evidence="13">Self-glucosylating initiator of glycogen synthesis. It catalyzes the formation of a short alpha (1,4)-glucosyl chain covalently attached via a glucose 1-O-tyrosyl linkage to internal tyrosine residues and these chains act as primers for the elongation reaction catalyzed by glycogen synthase.</text>
</comment>
<dbReference type="GO" id="GO:0005978">
    <property type="term" value="P:glycogen biosynthetic process"/>
    <property type="evidence" value="ECO:0007669"/>
    <property type="project" value="UniProtKB-KW"/>
</dbReference>
<protein>
    <recommendedName>
        <fullName evidence="10">glycogenin glucosyltransferase</fullName>
        <ecNumber evidence="10">2.4.1.186</ecNumber>
    </recommendedName>
</protein>
<feature type="compositionally biased region" description="Polar residues" evidence="14">
    <location>
        <begin position="780"/>
        <end position="793"/>
    </location>
</feature>
<sequence>MAAFAFVTLVSSDDYLNGALVQAAALRDVHPDPPAPPELPFQTVCLVTPESVNVATVRQLRKAFDLVVGVEILEQDNPAGLKLLGRPDLTTVLTKLHVFRLTQFQKIIFLDADVLPIRPMSHLFSLSHDFSAAPDVGWPDIFNSGVLVLSPGQEKFDQLNHLIATKHSWDGGDQGLLNEWRDGDWNRLSFTYNTTPTAAYTYAPAYERYGSQIKAIHFIGPNKPWKSVPYRAPFSGRHSDDSVQTAYDYDSLVDRWFDVYNRHYNTIVPQTPFQVKHYTAAWEQPSTEPPHTLDLDELKRLAIQGLNASAEDVHPGEGAYKTLPIQGRFDLMRPRKPEPEMDHKQPAINPKTDQWLQPVEAYIQPEEPRWRTLPTPGPNEVPSSPLLRSIALPPTPSLPHQHRQEHHQEQQQYHHQEHHHQEHHHQEHHPQEHHPQEQQHQHPQEAPKRPISPPMMAWNPAIEPPPKAAPTPNAFPADTYFANVWDHTPSRQNDQSHPGPSPPDSGGFFQPPPPPVIPDSLIKQGHYRNVTGEAHMGATPSPDRSKIKTVFPWEGKPRVLPRRVFPDSDAPPPSLFLSPGSQSQASTTTPSTPETKDPSILPTRGVTLSPLYGLPDTLNYANAWDNIPSIQKYASRLVKPPPPPPTTLAPAFEDEAYNRKSRKKSWDERMEVSSRDGDDEDNADEDEDEAPVQNKWDDDSDRESAKRRSRRGSIVNPNVLKGRKKEYRTRGVQTNITEKRNMAVQADPPPPPPPPTRSEPTTARLKRGSMSSRKHWAPATASTVLAPTTTRDVSTGGHGLSLNTVQQHQPAQQRKKSPSVSPGFSPMRSPREFVVPPPTIVTPPLSMPFARPPSSTRLSPTSIARRASNDSSLGSPASSFGPVSPAEGQAVLSPARKGTRVWDPARGVELFKRGSEEVLARFLKMGAWEDESR</sequence>
<evidence type="ECO:0000256" key="13">
    <source>
        <dbReference type="ARBA" id="ARBA00057883"/>
    </source>
</evidence>
<evidence type="ECO:0000256" key="5">
    <source>
        <dbReference type="ARBA" id="ARBA00022723"/>
    </source>
</evidence>
<comment type="subcellular location">
    <subcellularLocation>
        <location evidence="2">Cytoplasm</location>
    </subcellularLocation>
</comment>
<evidence type="ECO:0000256" key="1">
    <source>
        <dbReference type="ARBA" id="ARBA00001936"/>
    </source>
</evidence>
<dbReference type="CDD" id="cd02537">
    <property type="entry name" value="GT8_Glycogenin"/>
    <property type="match status" value="1"/>
</dbReference>
<comment type="cofactor">
    <cofactor evidence="1">
        <name>Mn(2+)</name>
        <dbReference type="ChEBI" id="CHEBI:29035"/>
    </cofactor>
</comment>
<dbReference type="Pfam" id="PF01501">
    <property type="entry name" value="Glyco_transf_8"/>
    <property type="match status" value="1"/>
</dbReference>
<evidence type="ECO:0000256" key="7">
    <source>
        <dbReference type="ARBA" id="ARBA00023180"/>
    </source>
</evidence>
<reference evidence="16" key="1">
    <citation type="journal article" date="2014" name="Proc. Natl. Acad. Sci. U.S.A.">
        <title>Extensive sampling of basidiomycete genomes demonstrates inadequacy of the white-rot/brown-rot paradigm for wood decay fungi.</title>
        <authorList>
            <person name="Riley R."/>
            <person name="Salamov A.A."/>
            <person name="Brown D.W."/>
            <person name="Nagy L.G."/>
            <person name="Floudas D."/>
            <person name="Held B.W."/>
            <person name="Levasseur A."/>
            <person name="Lombard V."/>
            <person name="Morin E."/>
            <person name="Otillar R."/>
            <person name="Lindquist E.A."/>
            <person name="Sun H."/>
            <person name="LaButti K.M."/>
            <person name="Schmutz J."/>
            <person name="Jabbour D."/>
            <person name="Luo H."/>
            <person name="Baker S.E."/>
            <person name="Pisabarro A.G."/>
            <person name="Walton J.D."/>
            <person name="Blanchette R.A."/>
            <person name="Henrissat B."/>
            <person name="Martin F."/>
            <person name="Cullen D."/>
            <person name="Hibbett D.S."/>
            <person name="Grigoriev I.V."/>
        </authorList>
    </citation>
    <scope>NUCLEOTIDE SEQUENCE [LARGE SCALE GENOMIC DNA]</scope>
    <source>
        <strain evidence="16">CBS 339.88</strain>
    </source>
</reference>